<evidence type="ECO:0000313" key="1">
    <source>
        <dbReference type="EMBL" id="GAA1948607.1"/>
    </source>
</evidence>
<dbReference type="InterPro" id="IPR017853">
    <property type="entry name" value="GH"/>
</dbReference>
<name>A0ABP5BPW1_9PSEU</name>
<protein>
    <submittedName>
        <fullName evidence="1">Uncharacterized protein</fullName>
    </submittedName>
</protein>
<reference evidence="2" key="1">
    <citation type="journal article" date="2019" name="Int. J. Syst. Evol. Microbiol.">
        <title>The Global Catalogue of Microorganisms (GCM) 10K type strain sequencing project: providing services to taxonomists for standard genome sequencing and annotation.</title>
        <authorList>
            <consortium name="The Broad Institute Genomics Platform"/>
            <consortium name="The Broad Institute Genome Sequencing Center for Infectious Disease"/>
            <person name="Wu L."/>
            <person name="Ma J."/>
        </authorList>
    </citation>
    <scope>NUCLEOTIDE SEQUENCE [LARGE SCALE GENOMIC DNA]</scope>
    <source>
        <strain evidence="2">JCM 14545</strain>
    </source>
</reference>
<organism evidence="1 2">
    <name type="scientific">Amycolatopsis minnesotensis</name>
    <dbReference type="NCBI Taxonomy" id="337894"/>
    <lineage>
        <taxon>Bacteria</taxon>
        <taxon>Bacillati</taxon>
        <taxon>Actinomycetota</taxon>
        <taxon>Actinomycetes</taxon>
        <taxon>Pseudonocardiales</taxon>
        <taxon>Pseudonocardiaceae</taxon>
        <taxon>Amycolatopsis</taxon>
    </lineage>
</organism>
<gene>
    <name evidence="1" type="ORF">GCM10009754_16300</name>
</gene>
<accession>A0ABP5BPW1</accession>
<dbReference type="Proteomes" id="UP001501116">
    <property type="component" value="Unassembled WGS sequence"/>
</dbReference>
<comment type="caution">
    <text evidence="1">The sequence shown here is derived from an EMBL/GenBank/DDBJ whole genome shotgun (WGS) entry which is preliminary data.</text>
</comment>
<keyword evidence="2" id="KW-1185">Reference proteome</keyword>
<dbReference type="SUPFAM" id="SSF51445">
    <property type="entry name" value="(Trans)glycosidases"/>
    <property type="match status" value="1"/>
</dbReference>
<evidence type="ECO:0000313" key="2">
    <source>
        <dbReference type="Proteomes" id="UP001501116"/>
    </source>
</evidence>
<proteinExistence type="predicted"/>
<dbReference type="RefSeq" id="WP_344415188.1">
    <property type="nucleotide sequence ID" value="NZ_BAAANN010000005.1"/>
</dbReference>
<sequence length="461" mass="49929">MPGKVVRAAMAGGNTIGGEVRERAPRADGYRHIDAPGLIARLTAANVTTYLYGIWNSPTDWDDLRTEFLPAATAAGIDVWVYVVPPSECFAGGRCSQPYRQDYVAWAREIAKLSVEYPCLTGWGIDDFHIGANREKFTPGYVAEMHETYRAINPGLEFWLCAYYEAATDGAFLDTYAPFIDGIIYPYLDDPFHNTENADAVAARCADIAALTVPRGLGLLLLVYCGRFLGTARDPGEEYASACVRTGLRLSAEGGIGGVVAYGLPVAGSPSPASENRALYGVGRLSITAARYAPVPVGSTAWASQRMTVVPDAPRHELSFWHRADWLDGTPGAGCYLKEVLIDGAVVWSEDVTENPPRQWLNGHSWQGAVDVGAQLRGRTEATLTFRLSQHREAAEFGVDVGFDELETIGCTVADPDFERRGAWAFGHDHGALNAAIDLAHPDRPERIFAAVAAEFAAVPE</sequence>
<dbReference type="EMBL" id="BAAANN010000005">
    <property type="protein sequence ID" value="GAA1948607.1"/>
    <property type="molecule type" value="Genomic_DNA"/>
</dbReference>